<evidence type="ECO:0000313" key="2">
    <source>
        <dbReference type="EMBL" id="APD18768.1"/>
    </source>
</evidence>
<evidence type="ECO:0000313" key="3">
    <source>
        <dbReference type="Proteomes" id="UP000222578"/>
    </source>
</evidence>
<proteinExistence type="predicted"/>
<dbReference type="EMBL" id="KY092484">
    <property type="protein sequence ID" value="APD18768.1"/>
    <property type="molecule type" value="Genomic_DNA"/>
</dbReference>
<dbReference type="Gene3D" id="2.60.120.860">
    <property type="match status" value="1"/>
</dbReference>
<protein>
    <submittedName>
        <fullName evidence="2">Minor tail protein</fullName>
    </submittedName>
</protein>
<evidence type="ECO:0000259" key="1">
    <source>
        <dbReference type="Pfam" id="PF22768"/>
    </source>
</evidence>
<sequence length="436" mass="45118">MAVGDQVTRPGHVQYGDLLLGPGTPYGWRTLTGWEDLPGLDSGTVPRSDAHGAFPGGLLAQARTIGLDGLVIRAPRASVGAVVAALNRGTVPVEDELPLVVWIDERGPLLVWARATRRAIPASLGYRLGTIVGGAVEFVATDPRRYGLVEQVAPATLPAPESGLMWDTDPEQVLDGEQAAGVGELWRWWTDGDPALAGDGVGTVSVHPQTDGGELVWSAESSDYGWPVSVGAEVAFTSALAAAQGATIVLRWWDASGAYLADSTGDQGDGTFAATAPAGAAWVQPVVLLPAALPAPVPIGTSSLLIGSPSGGLSWPLDFGTPGSTGTLSVVNAGDAATHPLIEFRGPVERPSITNVDTGDVLEYDLPLAAEDVLAVDTAAGTVTLNTTASRIYTATARSVPEQTWTLPPGPSQLQFRAASGDPAATATVRYRPAYW</sequence>
<reference evidence="2 3" key="1">
    <citation type="submission" date="2016-11" db="EMBL/GenBank/DDBJ databases">
        <authorList>
            <person name="Donegan-Quick R."/>
            <person name="Bryant T.D."/>
            <person name="Hughes K.A."/>
            <person name="Quiroz D.E."/>
            <person name="Nayek S."/>
            <person name="Syed N."/>
            <person name="Wagner P.E."/>
            <person name="Kim T."/>
            <person name="Visi D.K."/>
            <person name="Allen M.S."/>
            <person name="Hughes L.E."/>
            <person name="Garlena R.A."/>
            <person name="Russell D.A."/>
            <person name="Pope W.H."/>
            <person name="Jacobs-Sera D."/>
            <person name="Hendrix R.W."/>
            <person name="Hatfull G.F."/>
        </authorList>
    </citation>
    <scope>NUCLEOTIDE SEQUENCE [LARGE SCALE GENOMIC DNA]</scope>
</reference>
<name>A0A1J0MCQ9_9CAUD</name>
<keyword evidence="3" id="KW-1185">Reference proteome</keyword>
<gene>
    <name evidence="2" type="ORF">SEA_RALEIGH_17</name>
</gene>
<accession>A0A1J0MCQ9</accession>
<dbReference type="Pfam" id="PF22768">
    <property type="entry name" value="SPP1_Dit"/>
    <property type="match status" value="1"/>
</dbReference>
<dbReference type="Proteomes" id="UP000222578">
    <property type="component" value="Segment"/>
</dbReference>
<dbReference type="InterPro" id="IPR054738">
    <property type="entry name" value="Siphovirus-type_tail_C"/>
</dbReference>
<feature type="domain" description="Siphovirus-type tail component C-terminal" evidence="1">
    <location>
        <begin position="334"/>
        <end position="435"/>
    </location>
</feature>
<organism evidence="2 3">
    <name type="scientific">Streptomyces phage Raleigh</name>
    <dbReference type="NCBI Taxonomy" id="1920312"/>
    <lineage>
        <taxon>Viruses</taxon>
        <taxon>Duplodnaviria</taxon>
        <taxon>Heunggongvirae</taxon>
        <taxon>Uroviricota</taxon>
        <taxon>Caudoviricetes</taxon>
        <taxon>Raleighvirus</taxon>
        <taxon>Raleighvirus raleigh</taxon>
    </lineage>
</organism>